<dbReference type="Pfam" id="PF12969">
    <property type="entry name" value="DUF3857"/>
    <property type="match status" value="1"/>
</dbReference>
<sequence length="1253" mass="143666">MKRVVSIILLTLCPYLLMAGDYEKAWEALHKNDFKSATIYLEKTIKSGGPKKNSAIVTMILLKNMIGYDNDFTSQYFNPLKALKNPAPYAYAMWFLNPVLGQYGVKTGVQLENLQQLCADTLNYNGSINAAATYFMGLQNSCANNKKEAARWYHAIGALEEWSYVGPFDNVMGSGFDKDYGPLKSPQGTAFTSSNNNSPVNWFSPLYTTREGWNEVSSFFPVRSAVGYAQTFVNAPADMDPILCMGATAAMKVWVNDKLVMSQPQEMVTEMDWWKVKVHLNKGFNRVLVQIGFTENTSHPNFILRFTDDHYRPLKGLVSQPLAEKYQTDMSASAPELIPHFAEDYFRKQLALQPEDPINAVLLSRVFIRNQEWDKAKSVMKNWYKTFPKDAFLLNYYVECMSGANDRSDYEEGLETLKNMLPDNYWVLYSKAVKLENEKSYSEAMELVDKMITIEGERSVTTLKKLQLFAMQKKLDSMVQQLKFAYEKYPDNYDAVQTMYIYESRLNNNPVKGAEVLQKYCDSFYNFNMHTLLRDVYLNQGKTDEALRLMHATVDMAPYDLDAYSPLIRYYFGSRQYDSAIHYLNIQHKISPYYHQPIGDIASCYMQLKQNDSAVANFKRALAMHAGGFDYREQLRMLEKQTPIEKYFPVMDYYSEIKDYSMPTADTSQPYAYIFDEKNVVLYPEGASEQTINTAVYLSNKKGISRWKEISLPYNGVYQELIIVKAEAIKPSGARIPAETDGNDIVFTKLDVGDVVYYSYKVRSVGRGRLKREFWDKFYFSDYVPAKVSAYNVLVADTVPLYYEYRNGAGDKPKISKHDQFKLYSWRKENIKPIRKEYYMPNVSEVGEVLHVSTVKDWDVIAEWYSDITREQSREDFEINEAFKEIFPNGTANLDDLTKARKIYDYIEDRISYSSVSFRQGAYVPQKAGKTLITKLGDCKDLSTLFLAFARKAGLPANLILVSTREYGEHNMQLPSLDFNHCIIAFKANNKTWYQELTSNTLPFGVVPTALAGAQILNIPYDFKPGEKLGTIPASNYTKKSVVRRMDVTVKGTDAVLSSNCAYVGEVSEELRADYLHKTPEDVKDGVQNRVSRNFKNQVVLDNYSITNLDNRKDTLWLNTSFTVKNEVINVGDIHMIKLPFMDVVATADIFTAEPRQFPFVYADYEQLDDYITEMHVHLSGDIKFDQLPSATTLKMGEMSYSLEFNKVSDTHLVVTRHFSTDSNKTIPAAAWKELETFFNGIVKSEQKYISFR</sequence>
<dbReference type="Gene3D" id="2.60.40.3140">
    <property type="match status" value="1"/>
</dbReference>
<dbReference type="InterPro" id="IPR024618">
    <property type="entry name" value="DUF3857"/>
</dbReference>
<evidence type="ECO:0000313" key="5">
    <source>
        <dbReference type="Proteomes" id="UP000184420"/>
    </source>
</evidence>
<dbReference type="SUPFAM" id="SSF48452">
    <property type="entry name" value="TPR-like"/>
    <property type="match status" value="2"/>
</dbReference>
<dbReference type="AlphaFoldDB" id="A0A1M7A0F0"/>
<protein>
    <submittedName>
        <fullName evidence="4">Transglutaminase-like superfamily protein</fullName>
    </submittedName>
</protein>
<feature type="signal peptide" evidence="1">
    <location>
        <begin position="1"/>
        <end position="19"/>
    </location>
</feature>
<accession>A0A1M7A0F0</accession>
<feature type="chain" id="PRO_5012839161" evidence="1">
    <location>
        <begin position="20"/>
        <end position="1253"/>
    </location>
</feature>
<evidence type="ECO:0000259" key="3">
    <source>
        <dbReference type="Pfam" id="PF12969"/>
    </source>
</evidence>
<name>A0A1M7A0F0_9BACT</name>
<evidence type="ECO:0000259" key="2">
    <source>
        <dbReference type="Pfam" id="PF01841"/>
    </source>
</evidence>
<dbReference type="InterPro" id="IPR002931">
    <property type="entry name" value="Transglutaminase-like"/>
</dbReference>
<dbReference type="SUPFAM" id="SSF54001">
    <property type="entry name" value="Cysteine proteinases"/>
    <property type="match status" value="1"/>
</dbReference>
<dbReference type="Proteomes" id="UP000184420">
    <property type="component" value="Unassembled WGS sequence"/>
</dbReference>
<dbReference type="InterPro" id="IPR011990">
    <property type="entry name" value="TPR-like_helical_dom_sf"/>
</dbReference>
<evidence type="ECO:0000256" key="1">
    <source>
        <dbReference type="SAM" id="SignalP"/>
    </source>
</evidence>
<feature type="domain" description="DUF3857" evidence="3">
    <location>
        <begin position="745"/>
        <end position="834"/>
    </location>
</feature>
<dbReference type="RefSeq" id="WP_083549566.1">
    <property type="nucleotide sequence ID" value="NZ_FRBL01000003.1"/>
</dbReference>
<keyword evidence="1" id="KW-0732">Signal</keyword>
<dbReference type="Pfam" id="PF01841">
    <property type="entry name" value="Transglut_core"/>
    <property type="match status" value="1"/>
</dbReference>
<organism evidence="4 5">
    <name type="scientific">Chitinophaga jiangningensis</name>
    <dbReference type="NCBI Taxonomy" id="1419482"/>
    <lineage>
        <taxon>Bacteria</taxon>
        <taxon>Pseudomonadati</taxon>
        <taxon>Bacteroidota</taxon>
        <taxon>Chitinophagia</taxon>
        <taxon>Chitinophagales</taxon>
        <taxon>Chitinophagaceae</taxon>
        <taxon>Chitinophaga</taxon>
    </lineage>
</organism>
<dbReference type="OrthoDB" id="98874at2"/>
<feature type="domain" description="Transglutaminase-like" evidence="2">
    <location>
        <begin position="894"/>
        <end position="994"/>
    </location>
</feature>
<reference evidence="4 5" key="1">
    <citation type="submission" date="2016-11" db="EMBL/GenBank/DDBJ databases">
        <authorList>
            <person name="Jaros S."/>
            <person name="Januszkiewicz K."/>
            <person name="Wedrychowicz H."/>
        </authorList>
    </citation>
    <scope>NUCLEOTIDE SEQUENCE [LARGE SCALE GENOMIC DNA]</scope>
    <source>
        <strain evidence="4 5">DSM 27406</strain>
    </source>
</reference>
<dbReference type="STRING" id="1419482.SAMN05444266_10373"/>
<keyword evidence="5" id="KW-1185">Reference proteome</keyword>
<dbReference type="EMBL" id="FRBL01000003">
    <property type="protein sequence ID" value="SHL36130.1"/>
    <property type="molecule type" value="Genomic_DNA"/>
</dbReference>
<evidence type="ECO:0000313" key="4">
    <source>
        <dbReference type="EMBL" id="SHL36130.1"/>
    </source>
</evidence>
<proteinExistence type="predicted"/>
<gene>
    <name evidence="4" type="ORF">SAMN05444266_10373</name>
</gene>
<dbReference type="Gene3D" id="1.25.40.10">
    <property type="entry name" value="Tetratricopeptide repeat domain"/>
    <property type="match status" value="2"/>
</dbReference>
<dbReference type="Gene3D" id="3.10.620.30">
    <property type="match status" value="1"/>
</dbReference>
<dbReference type="InterPro" id="IPR038765">
    <property type="entry name" value="Papain-like_cys_pep_sf"/>
</dbReference>